<dbReference type="Gene3D" id="3.30.420.40">
    <property type="match status" value="2"/>
</dbReference>
<gene>
    <name evidence="2" type="ORF">NKR23_g10869</name>
</gene>
<name>A0AA38VHK3_9PEZI</name>
<feature type="compositionally biased region" description="Basic and acidic residues" evidence="1">
    <location>
        <begin position="22"/>
        <end position="32"/>
    </location>
</feature>
<comment type="caution">
    <text evidence="2">The sequence shown here is derived from an EMBL/GenBank/DDBJ whole genome shotgun (WGS) entry which is preliminary data.</text>
</comment>
<dbReference type="CDD" id="cd10170">
    <property type="entry name" value="ASKHA_NBD_HSP70"/>
    <property type="match status" value="1"/>
</dbReference>
<dbReference type="AlphaFoldDB" id="A0AA38VHK3"/>
<proteinExistence type="predicted"/>
<feature type="region of interest" description="Disordered" evidence="1">
    <location>
        <begin position="22"/>
        <end position="53"/>
    </location>
</feature>
<evidence type="ECO:0000313" key="3">
    <source>
        <dbReference type="Proteomes" id="UP001174694"/>
    </source>
</evidence>
<dbReference type="InterPro" id="IPR043129">
    <property type="entry name" value="ATPase_NBD"/>
</dbReference>
<dbReference type="PANTHER" id="PTHR42749:SF8">
    <property type="entry name" value="HSP70 FAMILY PROTEIN (AFU_ORTHOLOGUE AFUA_3G13740)"/>
    <property type="match status" value="1"/>
</dbReference>
<dbReference type="SUPFAM" id="SSF53067">
    <property type="entry name" value="Actin-like ATPase domain"/>
    <property type="match status" value="2"/>
</dbReference>
<dbReference type="Proteomes" id="UP001174694">
    <property type="component" value="Unassembled WGS sequence"/>
</dbReference>
<evidence type="ECO:0000256" key="1">
    <source>
        <dbReference type="SAM" id="MobiDB-lite"/>
    </source>
</evidence>
<dbReference type="PANTHER" id="PTHR42749">
    <property type="entry name" value="CELL SHAPE-DETERMINING PROTEIN MREB"/>
    <property type="match status" value="1"/>
</dbReference>
<protein>
    <submittedName>
        <fullName evidence="2">Hsp70 family protein-like protein</fullName>
    </submittedName>
</protein>
<evidence type="ECO:0000313" key="2">
    <source>
        <dbReference type="EMBL" id="KAJ9133270.1"/>
    </source>
</evidence>
<accession>A0AA38VHK3</accession>
<keyword evidence="3" id="KW-1185">Reference proteome</keyword>
<organism evidence="2 3">
    <name type="scientific">Pleurostoma richardsiae</name>
    <dbReference type="NCBI Taxonomy" id="41990"/>
    <lineage>
        <taxon>Eukaryota</taxon>
        <taxon>Fungi</taxon>
        <taxon>Dikarya</taxon>
        <taxon>Ascomycota</taxon>
        <taxon>Pezizomycotina</taxon>
        <taxon>Sordariomycetes</taxon>
        <taxon>Sordariomycetidae</taxon>
        <taxon>Calosphaeriales</taxon>
        <taxon>Pleurostomataceae</taxon>
        <taxon>Pleurostoma</taxon>
    </lineage>
</organism>
<dbReference type="Gene3D" id="3.90.640.10">
    <property type="entry name" value="Actin, Chain A, domain 4"/>
    <property type="match status" value="1"/>
</dbReference>
<sequence length="622" mass="70816">MKMEVPSEVLYPLDRRFREMEDLSHDERNHEDASDDVQDARTSIQSDDHEDMDEDEDMFDAEMMDDTVSFRWGYGVHEALGYPELHSDANNRPLARFKLLLDNSPKTDKIREDLNETIKTLCKKRIIKAPPAVDIIADYLTCLFRHVKDELGEEGFDGNHSLEIVLCVPAIWTSKACREMQAAVAKAMSRARIQGVDIQNKSIENLFLVSEPEAAAAYVLELNREIIPGDTFVLLDAGGGTVDATTFTVTQTTPLRLSEEVVEPSGGLHGSSFINEAFRKHLRELIKEERYLEQGLETLDGIVEKYMIAEFEYKIKRNFDYTVANGRKRVQIPYLRDNPERGISRSSFWIPMSKIKEMFLDCLRGVAKVMEEQIDGARRKGVRVDKVILVGGFAASPSLKKFLERRLRDYSENNNCRISLISPSDTTTAVASGAVLRALNKENGPSRKARSSYGILRTEPYGEYPEHKGPVYNDPQDGLRYIKDTIDWKLIKGQEVGSVWESPRFSCTHTIAAWPPSRLLCKEVFYVSDEATKFHYRKSDQENKSAEVAGDIVVDFTFLREQGLIQPVEPEPGTKGKRHYKVNYDILIRIVDRDLKCYAIYDNEVVKQCRINIASAFRAGVK</sequence>
<dbReference type="EMBL" id="JANBVO010000051">
    <property type="protein sequence ID" value="KAJ9133270.1"/>
    <property type="molecule type" value="Genomic_DNA"/>
</dbReference>
<reference evidence="2" key="1">
    <citation type="submission" date="2022-07" db="EMBL/GenBank/DDBJ databases">
        <title>Fungi with potential for degradation of polypropylene.</title>
        <authorList>
            <person name="Gostincar C."/>
        </authorList>
    </citation>
    <scope>NUCLEOTIDE SEQUENCE</scope>
    <source>
        <strain evidence="2">EXF-13308</strain>
    </source>
</reference>